<dbReference type="InterPro" id="IPR036249">
    <property type="entry name" value="Thioredoxin-like_sf"/>
</dbReference>
<reference evidence="1 2" key="1">
    <citation type="submission" date="2015-07" db="EMBL/GenBank/DDBJ databases">
        <title>Genome sequence of Levilinea saccharolytica DSM 16555.</title>
        <authorList>
            <person name="Hemp J."/>
            <person name="Ward L.M."/>
            <person name="Pace L.A."/>
            <person name="Fischer W.W."/>
        </authorList>
    </citation>
    <scope>NUCLEOTIDE SEQUENCE [LARGE SCALE GENOMIC DNA]</scope>
    <source>
        <strain evidence="1 2">KIBI-1</strain>
    </source>
</reference>
<proteinExistence type="predicted"/>
<sequence length="104" mass="11685">MCFNGNCASRELAQSVYDRLVQLTEEHHLNDFESPTSLKCKLAGCLNICVNGPTLIVHPDRVWYHRVDLAAAERIFYEHLLANQPVTEYVHPLTHTSRPPGGSA</sequence>
<evidence type="ECO:0000313" key="1">
    <source>
        <dbReference type="EMBL" id="KPL91852.1"/>
    </source>
</evidence>
<evidence type="ECO:0008006" key="3">
    <source>
        <dbReference type="Google" id="ProtNLM"/>
    </source>
</evidence>
<dbReference type="STRING" id="229921.ADN01_00290"/>
<name>A0A0P6Z3M5_9CHLR</name>
<dbReference type="EMBL" id="LGCM01000002">
    <property type="protein sequence ID" value="KPL91852.1"/>
    <property type="molecule type" value="Genomic_DNA"/>
</dbReference>
<dbReference type="SUPFAM" id="SSF52833">
    <property type="entry name" value="Thioredoxin-like"/>
    <property type="match status" value="1"/>
</dbReference>
<accession>A0A0P6Z3M5</accession>
<dbReference type="Gene3D" id="3.40.30.10">
    <property type="entry name" value="Glutaredoxin"/>
    <property type="match status" value="1"/>
</dbReference>
<evidence type="ECO:0000313" key="2">
    <source>
        <dbReference type="Proteomes" id="UP000050501"/>
    </source>
</evidence>
<protein>
    <recommendedName>
        <fullName evidence="3">Ferredoxin</fullName>
    </recommendedName>
</protein>
<comment type="caution">
    <text evidence="1">The sequence shown here is derived from an EMBL/GenBank/DDBJ whole genome shotgun (WGS) entry which is preliminary data.</text>
</comment>
<dbReference type="AlphaFoldDB" id="A0A0P6Z3M5"/>
<gene>
    <name evidence="1" type="ORF">ADN01_00290</name>
</gene>
<dbReference type="Proteomes" id="UP000050501">
    <property type="component" value="Unassembled WGS sequence"/>
</dbReference>
<organism evidence="1 2">
    <name type="scientific">Levilinea saccharolytica</name>
    <dbReference type="NCBI Taxonomy" id="229921"/>
    <lineage>
        <taxon>Bacteria</taxon>
        <taxon>Bacillati</taxon>
        <taxon>Chloroflexota</taxon>
        <taxon>Anaerolineae</taxon>
        <taxon>Anaerolineales</taxon>
        <taxon>Anaerolineaceae</taxon>
        <taxon>Levilinea</taxon>
    </lineage>
</organism>
<dbReference type="CDD" id="cd02980">
    <property type="entry name" value="TRX_Fd_family"/>
    <property type="match status" value="1"/>
</dbReference>
<keyword evidence="2" id="KW-1185">Reference proteome</keyword>